<reference evidence="1 2" key="1">
    <citation type="submission" date="2021-01" db="EMBL/GenBank/DDBJ databases">
        <title>Chryseolinea sp. Jin1 Genome sequencing and assembly.</title>
        <authorList>
            <person name="Kim I."/>
        </authorList>
    </citation>
    <scope>NUCLEOTIDE SEQUENCE [LARGE SCALE GENOMIC DNA]</scope>
    <source>
        <strain evidence="1 2">Jin1</strain>
    </source>
</reference>
<dbReference type="RefSeq" id="WP_202010861.1">
    <property type="nucleotide sequence ID" value="NZ_JAERRB010000004.1"/>
</dbReference>
<comment type="caution">
    <text evidence="1">The sequence shown here is derived from an EMBL/GenBank/DDBJ whole genome shotgun (WGS) entry which is preliminary data.</text>
</comment>
<evidence type="ECO:0000313" key="1">
    <source>
        <dbReference type="EMBL" id="MBL0742532.1"/>
    </source>
</evidence>
<dbReference type="Proteomes" id="UP000613030">
    <property type="component" value="Unassembled WGS sequence"/>
</dbReference>
<evidence type="ECO:0000313" key="2">
    <source>
        <dbReference type="Proteomes" id="UP000613030"/>
    </source>
</evidence>
<organism evidence="1 2">
    <name type="scientific">Chryseolinea lacunae</name>
    <dbReference type="NCBI Taxonomy" id="2801331"/>
    <lineage>
        <taxon>Bacteria</taxon>
        <taxon>Pseudomonadati</taxon>
        <taxon>Bacteroidota</taxon>
        <taxon>Cytophagia</taxon>
        <taxon>Cytophagales</taxon>
        <taxon>Fulvivirgaceae</taxon>
        <taxon>Chryseolinea</taxon>
    </lineage>
</organism>
<sequence>MDTFRILGNACFDHVADQQLLPHLDKRTYDSSLLSFAVNHSLPLRNYLVLTHCPEKMRTPVGTLELLVNRYYWLKKFTFHYDGHPEKYKQFEIHTVAIVDTIAKDYSDFDWDVIQHIQLQIRKGSNALECNLHSGAGQTFKKKS</sequence>
<keyword evidence="2" id="KW-1185">Reference proteome</keyword>
<name>A0ABS1KTD9_9BACT</name>
<protein>
    <submittedName>
        <fullName evidence="1">Uncharacterized protein</fullName>
    </submittedName>
</protein>
<proteinExistence type="predicted"/>
<dbReference type="EMBL" id="JAERRB010000004">
    <property type="protein sequence ID" value="MBL0742532.1"/>
    <property type="molecule type" value="Genomic_DNA"/>
</dbReference>
<accession>A0ABS1KTD9</accession>
<gene>
    <name evidence="1" type="ORF">JI741_14990</name>
</gene>